<protein>
    <submittedName>
        <fullName evidence="2">Uncharacterized protein</fullName>
    </submittedName>
</protein>
<organism evidence="2 3">
    <name type="scientific">Symbiodinium necroappetens</name>
    <dbReference type="NCBI Taxonomy" id="1628268"/>
    <lineage>
        <taxon>Eukaryota</taxon>
        <taxon>Sar</taxon>
        <taxon>Alveolata</taxon>
        <taxon>Dinophyceae</taxon>
        <taxon>Suessiales</taxon>
        <taxon>Symbiodiniaceae</taxon>
        <taxon>Symbiodinium</taxon>
    </lineage>
</organism>
<evidence type="ECO:0000256" key="1">
    <source>
        <dbReference type="SAM" id="MobiDB-lite"/>
    </source>
</evidence>
<feature type="compositionally biased region" description="Basic and acidic residues" evidence="1">
    <location>
        <begin position="788"/>
        <end position="801"/>
    </location>
</feature>
<gene>
    <name evidence="2" type="ORF">SNEC2469_LOCUS6211</name>
</gene>
<name>A0A812MDR9_9DINO</name>
<dbReference type="Proteomes" id="UP000601435">
    <property type="component" value="Unassembled WGS sequence"/>
</dbReference>
<dbReference type="EMBL" id="CAJNJA010011008">
    <property type="protein sequence ID" value="CAE7265420.1"/>
    <property type="molecule type" value="Genomic_DNA"/>
</dbReference>
<accession>A0A812MDR9</accession>
<evidence type="ECO:0000313" key="2">
    <source>
        <dbReference type="EMBL" id="CAE7265420.1"/>
    </source>
</evidence>
<evidence type="ECO:0000313" key="3">
    <source>
        <dbReference type="Proteomes" id="UP000601435"/>
    </source>
</evidence>
<feature type="compositionally biased region" description="Polar residues" evidence="1">
    <location>
        <begin position="8"/>
        <end position="21"/>
    </location>
</feature>
<dbReference type="OrthoDB" id="434444at2759"/>
<keyword evidence="3" id="KW-1185">Reference proteome</keyword>
<feature type="region of interest" description="Disordered" evidence="1">
    <location>
        <begin position="1"/>
        <end position="79"/>
    </location>
</feature>
<dbReference type="Gene3D" id="3.90.550.50">
    <property type="match status" value="1"/>
</dbReference>
<sequence length="816" mass="91055">MTGEDVEQLTQQSMAIRNPENSKSAKAKAPKAKAKAEAAPKAAVKVKVKEEPAKPPSEPKPSKKRPKTTNGKLDPDTYLPAGWETVEKAYKTGGSVGKTYIRFQKVNGGGAICCTINQVLKRHLEDTGEDLTAQYLEMRDKKEHEKAQRRREESEKNKEMKKQKREEYIENFRAVYGALTGPLVMALPGWSGEAKHQVNCGQLCSSYYDPEGRSWKLLKDIEAHFGMLMEQGKQDTFPDFDAARDSQATDENGRVINIARQQNQVEAWTREQKKPGEEKLRRRKKELKMVDYGHYRETSHMKLFDVSKMTEKAMEQERLPDGPTLQKEAQKLLQLLIQRGFPETTQILYMRGTFKKAAGSKLINAMAGWYFRKPFEVADRSCYQRVRLIGGRPVCSDAHVFWSGHYSLWKLGALTDDKAGMAICQGQHKDVQKLTEHWKLYEVAAKPPSYRLSWFQSTRSCRFRSVKLQARTRLALSEVVNDLDFMVGGEALQEQPTTNSGPPVVLPGPRASASTAFHMGGYHRAQDDVDQADDEDEVSQGGNEVESTAEFLSGGPDVRVLFSIQTAAHNVAAIRAAAETWASAVPPGQLQVIGMSQPKHWEMQGMLWDKSDCPDTHSGGACKDFTALSNAWQSGFDWVVLLGSDNYAMAKNIKAALASRSPSTAEVLGIRGCGKCKAGGLCGGGGQIFSRGALEKMVGQGKESYMRESMKEANACGMWGDVSNCRVAAAHHVPVHVPGQIDEIRALHAMVASNHESFFESGSIQSLQAQGLSRWYVRRDRYVAEEQARRQRELEMRRTHSPEGPPKSMTVRRESF</sequence>
<comment type="caution">
    <text evidence="2">The sequence shown here is derived from an EMBL/GenBank/DDBJ whole genome shotgun (WGS) entry which is preliminary data.</text>
</comment>
<proteinExistence type="predicted"/>
<feature type="region of interest" description="Disordered" evidence="1">
    <location>
        <begin position="138"/>
        <end position="163"/>
    </location>
</feature>
<dbReference type="AlphaFoldDB" id="A0A812MDR9"/>
<feature type="region of interest" description="Disordered" evidence="1">
    <location>
        <begin position="788"/>
        <end position="816"/>
    </location>
</feature>
<reference evidence="2" key="1">
    <citation type="submission" date="2021-02" db="EMBL/GenBank/DDBJ databases">
        <authorList>
            <person name="Dougan E. K."/>
            <person name="Rhodes N."/>
            <person name="Thang M."/>
            <person name="Chan C."/>
        </authorList>
    </citation>
    <scope>NUCLEOTIDE SEQUENCE</scope>
</reference>